<evidence type="ECO:0000256" key="1">
    <source>
        <dbReference type="SAM" id="MobiDB-lite"/>
    </source>
</evidence>
<protein>
    <submittedName>
        <fullName evidence="2">Uncharacterized protein</fullName>
    </submittedName>
</protein>
<sequence>MYEGRKIEGLPIHLEIQGGSTSSSSSSASTRPSRGYNSSSYYYGNSSPMMMSNQGPYAQTGDSYRGGRWTGGRGRGAGPGSYNSWRGRPMEFESWE</sequence>
<comment type="caution">
    <text evidence="2">The sequence shown here is derived from an EMBL/GenBank/DDBJ whole genome shotgun (WGS) entry which is preliminary data.</text>
</comment>
<evidence type="ECO:0000313" key="2">
    <source>
        <dbReference type="EMBL" id="PHJ23018.1"/>
    </source>
</evidence>
<accession>A0A2C6L5H2</accession>
<feature type="compositionally biased region" description="Low complexity" evidence="1">
    <location>
        <begin position="20"/>
        <end position="39"/>
    </location>
</feature>
<keyword evidence="3" id="KW-1185">Reference proteome</keyword>
<dbReference type="EMBL" id="MIGC01001352">
    <property type="protein sequence ID" value="PHJ23018.1"/>
    <property type="molecule type" value="Genomic_DNA"/>
</dbReference>
<proteinExistence type="predicted"/>
<feature type="region of interest" description="Disordered" evidence="1">
    <location>
        <begin position="53"/>
        <end position="96"/>
    </location>
</feature>
<feature type="region of interest" description="Disordered" evidence="1">
    <location>
        <begin position="1"/>
        <end position="39"/>
    </location>
</feature>
<dbReference type="Proteomes" id="UP000221165">
    <property type="component" value="Unassembled WGS sequence"/>
</dbReference>
<reference evidence="2 3" key="1">
    <citation type="journal article" date="2017" name="Int. J. Parasitol.">
        <title>The genome of the protozoan parasite Cystoisospora suis and a reverse vaccinology approach to identify vaccine candidates.</title>
        <authorList>
            <person name="Palmieri N."/>
            <person name="Shrestha A."/>
            <person name="Ruttkowski B."/>
            <person name="Beck T."/>
            <person name="Vogl C."/>
            <person name="Tomley F."/>
            <person name="Blake D.P."/>
            <person name="Joachim A."/>
        </authorList>
    </citation>
    <scope>NUCLEOTIDE SEQUENCE [LARGE SCALE GENOMIC DNA]</scope>
    <source>
        <strain evidence="2 3">Wien I</strain>
    </source>
</reference>
<gene>
    <name evidence="2" type="ORF">CSUI_003132</name>
</gene>
<feature type="compositionally biased region" description="Gly residues" evidence="1">
    <location>
        <begin position="68"/>
        <end position="79"/>
    </location>
</feature>
<dbReference type="VEuPathDB" id="ToxoDB:CSUI_003132"/>
<organism evidence="2 3">
    <name type="scientific">Cystoisospora suis</name>
    <dbReference type="NCBI Taxonomy" id="483139"/>
    <lineage>
        <taxon>Eukaryota</taxon>
        <taxon>Sar</taxon>
        <taxon>Alveolata</taxon>
        <taxon>Apicomplexa</taxon>
        <taxon>Conoidasida</taxon>
        <taxon>Coccidia</taxon>
        <taxon>Eucoccidiorida</taxon>
        <taxon>Eimeriorina</taxon>
        <taxon>Sarcocystidae</taxon>
        <taxon>Cystoisospora</taxon>
    </lineage>
</organism>
<dbReference type="GeneID" id="94426541"/>
<dbReference type="AlphaFoldDB" id="A0A2C6L5H2"/>
<name>A0A2C6L5H2_9APIC</name>
<evidence type="ECO:0000313" key="3">
    <source>
        <dbReference type="Proteomes" id="UP000221165"/>
    </source>
</evidence>
<dbReference type="RefSeq" id="XP_067924695.1">
    <property type="nucleotide sequence ID" value="XM_068063330.1"/>
</dbReference>